<feature type="region of interest" description="Disordered" evidence="1">
    <location>
        <begin position="1"/>
        <end position="77"/>
    </location>
</feature>
<feature type="compositionally biased region" description="Basic and acidic residues" evidence="1">
    <location>
        <begin position="45"/>
        <end position="74"/>
    </location>
</feature>
<organism evidence="2 3">
    <name type="scientific">Vreelandella halophila</name>
    <dbReference type="NCBI Taxonomy" id="86177"/>
    <lineage>
        <taxon>Bacteria</taxon>
        <taxon>Pseudomonadati</taxon>
        <taxon>Pseudomonadota</taxon>
        <taxon>Gammaproteobacteria</taxon>
        <taxon>Oceanospirillales</taxon>
        <taxon>Halomonadaceae</taxon>
        <taxon>Vreelandella</taxon>
    </lineage>
</organism>
<dbReference type="AlphaFoldDB" id="A0A9X4YH22"/>
<accession>A0A9X4YH22</accession>
<dbReference type="Pfam" id="PF09831">
    <property type="entry name" value="DUF2058"/>
    <property type="match status" value="1"/>
</dbReference>
<sequence length="183" mass="21323">MPSLQDQLLKQGLADEKQAKAVKKEKKQQQKQRKQQPKGTQSVNETRERARQAREEQAARDRELNRQREEESQRRAVQAQIRELVETNRLSREGAETPYQFVHNSKIKRLYVDEQAVDALARGQLAVVCLEGTYDVVPENIARKIQERDESVVIVLHQRSKAKEDDDEEDPYAGFEIPDDLMW</sequence>
<evidence type="ECO:0000313" key="3">
    <source>
        <dbReference type="Proteomes" id="UP000460751"/>
    </source>
</evidence>
<gene>
    <name evidence="2" type="ORF">GLW01_13935</name>
</gene>
<dbReference type="InterPro" id="IPR018636">
    <property type="entry name" value="DUF2058"/>
</dbReference>
<dbReference type="Proteomes" id="UP000460751">
    <property type="component" value="Unassembled WGS sequence"/>
</dbReference>
<dbReference type="OrthoDB" id="5294470at2"/>
<evidence type="ECO:0000313" key="2">
    <source>
        <dbReference type="EMBL" id="MYL27890.1"/>
    </source>
</evidence>
<reference evidence="2 3" key="1">
    <citation type="submission" date="2019-11" db="EMBL/GenBank/DDBJ databases">
        <title>Genome sequences of 17 halophilic strains isolated from different environments.</title>
        <authorList>
            <person name="Furrow R.E."/>
        </authorList>
    </citation>
    <scope>NUCLEOTIDE SEQUENCE [LARGE SCALE GENOMIC DNA]</scope>
    <source>
        <strain evidence="2 3">22507_15_FS</strain>
    </source>
</reference>
<keyword evidence="3" id="KW-1185">Reference proteome</keyword>
<dbReference type="RefSeq" id="WP_160899432.1">
    <property type="nucleotide sequence ID" value="NZ_WMEX01000008.1"/>
</dbReference>
<protein>
    <submittedName>
        <fullName evidence="2">DUF2058 family protein</fullName>
    </submittedName>
</protein>
<proteinExistence type="predicted"/>
<feature type="compositionally biased region" description="Acidic residues" evidence="1">
    <location>
        <begin position="165"/>
        <end position="183"/>
    </location>
</feature>
<feature type="compositionally biased region" description="Basic residues" evidence="1">
    <location>
        <begin position="20"/>
        <end position="36"/>
    </location>
</feature>
<dbReference type="EMBL" id="WMEX01000008">
    <property type="protein sequence ID" value="MYL27890.1"/>
    <property type="molecule type" value="Genomic_DNA"/>
</dbReference>
<feature type="region of interest" description="Disordered" evidence="1">
    <location>
        <begin position="161"/>
        <end position="183"/>
    </location>
</feature>
<evidence type="ECO:0000256" key="1">
    <source>
        <dbReference type="SAM" id="MobiDB-lite"/>
    </source>
</evidence>
<comment type="caution">
    <text evidence="2">The sequence shown here is derived from an EMBL/GenBank/DDBJ whole genome shotgun (WGS) entry which is preliminary data.</text>
</comment>
<name>A0A9X4YH22_9GAMM</name>